<protein>
    <submittedName>
        <fullName evidence="2">Uncharacterized protein</fullName>
    </submittedName>
</protein>
<dbReference type="RefSeq" id="WP_211471112.1">
    <property type="nucleotide sequence ID" value="NZ_JAGSXH010000132.1"/>
</dbReference>
<dbReference type="Proteomes" id="UP000677913">
    <property type="component" value="Unassembled WGS sequence"/>
</dbReference>
<proteinExistence type="predicted"/>
<accession>A0A8J7WTL1</accession>
<dbReference type="AlphaFoldDB" id="A0A8J7WTL1"/>
<evidence type="ECO:0000256" key="1">
    <source>
        <dbReference type="SAM" id="MobiDB-lite"/>
    </source>
</evidence>
<feature type="region of interest" description="Disordered" evidence="1">
    <location>
        <begin position="227"/>
        <end position="251"/>
    </location>
</feature>
<keyword evidence="3" id="KW-1185">Reference proteome</keyword>
<name>A0A8J7WTL1_9ACTN</name>
<feature type="compositionally biased region" description="Basic and acidic residues" evidence="1">
    <location>
        <begin position="230"/>
        <end position="245"/>
    </location>
</feature>
<evidence type="ECO:0000313" key="3">
    <source>
        <dbReference type="Proteomes" id="UP000677913"/>
    </source>
</evidence>
<sequence length="251" mass="27740">MTIRPETVPMPRALAARPRDARGYPIPAITPWSGGQPHFAEQSSIRTLICLMERRCAVCGTPMARGPVWRMVDGDTAEAVALSLETGKPLIRAAAAAEGPGHRACMIYSAMVCPHLTSPHARRSRETTLALTELPKGLPRGQSAGIAGFDSYRFQLTALGVEIYFGQPVELVTYEQGEQLRAELEAELAHDHRAPQPCPAYLLDDDDAARTTLARLVRAERDGWTPAANRRLERARKDRRRADKAARRKNR</sequence>
<gene>
    <name evidence="2" type="ORF">KGA66_24545</name>
</gene>
<reference evidence="2" key="1">
    <citation type="submission" date="2021-04" db="EMBL/GenBank/DDBJ databases">
        <title>Genome based classification of Actinospica acidithermotolerans sp. nov., an actinobacterium isolated from an Indonesian hot spring.</title>
        <authorList>
            <person name="Kusuma A.B."/>
            <person name="Putra K.E."/>
            <person name="Nafisah S."/>
            <person name="Loh J."/>
            <person name="Nouioui I."/>
            <person name="Goodfellow M."/>
        </authorList>
    </citation>
    <scope>NUCLEOTIDE SEQUENCE</scope>
    <source>
        <strain evidence="2">DSM 45618</strain>
    </source>
</reference>
<dbReference type="EMBL" id="JAGSXH010000132">
    <property type="protein sequence ID" value="MBS2966237.1"/>
    <property type="molecule type" value="Genomic_DNA"/>
</dbReference>
<comment type="caution">
    <text evidence="2">The sequence shown here is derived from an EMBL/GenBank/DDBJ whole genome shotgun (WGS) entry which is preliminary data.</text>
</comment>
<organism evidence="2 3">
    <name type="scientific">Actinocrinis puniceicyclus</name>
    <dbReference type="NCBI Taxonomy" id="977794"/>
    <lineage>
        <taxon>Bacteria</taxon>
        <taxon>Bacillati</taxon>
        <taxon>Actinomycetota</taxon>
        <taxon>Actinomycetes</taxon>
        <taxon>Catenulisporales</taxon>
        <taxon>Actinospicaceae</taxon>
        <taxon>Actinocrinis</taxon>
    </lineage>
</organism>
<evidence type="ECO:0000313" key="2">
    <source>
        <dbReference type="EMBL" id="MBS2966237.1"/>
    </source>
</evidence>